<dbReference type="GO" id="GO:0099536">
    <property type="term" value="P:synaptic signaling"/>
    <property type="evidence" value="ECO:0007669"/>
    <property type="project" value="Ensembl"/>
</dbReference>
<dbReference type="GO" id="GO:0007601">
    <property type="term" value="P:visual perception"/>
    <property type="evidence" value="ECO:0007669"/>
    <property type="project" value="UniProtKB-KW"/>
</dbReference>
<keyword evidence="15" id="KW-0844">Vision</keyword>
<dbReference type="InterPro" id="IPR003591">
    <property type="entry name" value="Leu-rich_rpt_typical-subtyp"/>
</dbReference>
<feature type="compositionally biased region" description="Basic and acidic residues" evidence="19">
    <location>
        <begin position="356"/>
        <end position="365"/>
    </location>
</feature>
<feature type="region of interest" description="Disordered" evidence="19">
    <location>
        <begin position="352"/>
        <end position="406"/>
    </location>
</feature>
<dbReference type="GeneTree" id="ENSGT00940000156627"/>
<dbReference type="FunFam" id="3.80.10.10:FF:000058">
    <property type="entry name" value="immunoglobulin superfamily containing leucine-rich repeat protein 2"/>
    <property type="match status" value="1"/>
</dbReference>
<dbReference type="Pfam" id="PF13855">
    <property type="entry name" value="LRR_8"/>
    <property type="match status" value="2"/>
</dbReference>
<dbReference type="InterPro" id="IPR003599">
    <property type="entry name" value="Ig_sub"/>
</dbReference>
<dbReference type="GO" id="GO:0030425">
    <property type="term" value="C:dendrite"/>
    <property type="evidence" value="ECO:0007669"/>
    <property type="project" value="UniProtKB-SubCell"/>
</dbReference>
<gene>
    <name evidence="24" type="primary">LRIT3</name>
</gene>
<dbReference type="SUPFAM" id="SSF52058">
    <property type="entry name" value="L domain-like"/>
    <property type="match status" value="1"/>
</dbReference>
<dbReference type="RefSeq" id="XP_012510572.1">
    <property type="nucleotide sequence ID" value="XM_012655118.1"/>
</dbReference>
<dbReference type="Proteomes" id="UP000233160">
    <property type="component" value="Unassembled WGS sequence"/>
</dbReference>
<evidence type="ECO:0000256" key="17">
    <source>
        <dbReference type="ARBA" id="ARBA00056292"/>
    </source>
</evidence>
<keyword evidence="7 21" id="KW-0732">Signal</keyword>
<dbReference type="InterPro" id="IPR050467">
    <property type="entry name" value="LRFN"/>
</dbReference>
<evidence type="ECO:0000256" key="4">
    <source>
        <dbReference type="ARBA" id="ARBA00022606"/>
    </source>
</evidence>
<evidence type="ECO:0000256" key="21">
    <source>
        <dbReference type="SAM" id="SignalP"/>
    </source>
</evidence>
<feature type="transmembrane region" description="Helical" evidence="20">
    <location>
        <begin position="584"/>
        <end position="607"/>
    </location>
</feature>
<evidence type="ECO:0000256" key="19">
    <source>
        <dbReference type="SAM" id="MobiDB-lite"/>
    </source>
</evidence>
<evidence type="ECO:0000256" key="7">
    <source>
        <dbReference type="ARBA" id="ARBA00022729"/>
    </source>
</evidence>
<feature type="domain" description="Ig-like" evidence="22">
    <location>
        <begin position="252"/>
        <end position="342"/>
    </location>
</feature>
<feature type="signal peptide" evidence="21">
    <location>
        <begin position="1"/>
        <end position="19"/>
    </location>
</feature>
<dbReference type="OrthoDB" id="9229163at2759"/>
<evidence type="ECO:0000259" key="22">
    <source>
        <dbReference type="PROSITE" id="PS50835"/>
    </source>
</evidence>
<dbReference type="SUPFAM" id="SSF49265">
    <property type="entry name" value="Fibronectin type III"/>
    <property type="match status" value="1"/>
</dbReference>
<dbReference type="Pfam" id="PF13927">
    <property type="entry name" value="Ig_3"/>
    <property type="match status" value="1"/>
</dbReference>
<evidence type="ECO:0000313" key="25">
    <source>
        <dbReference type="Proteomes" id="UP000233160"/>
    </source>
</evidence>
<dbReference type="Ensembl" id="ENSPCOT00000033559.1">
    <property type="protein sequence ID" value="ENSPCOP00000022884.1"/>
    <property type="gene ID" value="ENSPCOG00000023561.1"/>
</dbReference>
<dbReference type="FunFam" id="2.60.40.10:FF:000971">
    <property type="entry name" value="leucine-rich repeat, immunoglobulin-like domain and transmembrane domain-containing protein 3"/>
    <property type="match status" value="1"/>
</dbReference>
<keyword evidence="10 20" id="KW-1133">Transmembrane helix</keyword>
<dbReference type="Gene3D" id="2.60.40.10">
    <property type="entry name" value="Immunoglobulins"/>
    <property type="match status" value="2"/>
</dbReference>
<evidence type="ECO:0000256" key="8">
    <source>
        <dbReference type="ARBA" id="ARBA00022737"/>
    </source>
</evidence>
<keyword evidence="13" id="KW-0325">Glycoprotein</keyword>
<dbReference type="SMART" id="SM00369">
    <property type="entry name" value="LRR_TYP"/>
    <property type="match status" value="4"/>
</dbReference>
<dbReference type="PANTHER" id="PTHR45842:SF8">
    <property type="entry name" value="LEUCINE-RICH REPEAT, IMMUNOGLOBULIN-LIKE DOMAIN AND TRANSMEMBRANE DOMAIN-CONTAINING PROTEIN 3"/>
    <property type="match status" value="1"/>
</dbReference>
<dbReference type="GO" id="GO:0009416">
    <property type="term" value="P:response to light stimulus"/>
    <property type="evidence" value="ECO:0007669"/>
    <property type="project" value="Ensembl"/>
</dbReference>
<dbReference type="InterPro" id="IPR003961">
    <property type="entry name" value="FN3_dom"/>
</dbReference>
<evidence type="ECO:0000256" key="1">
    <source>
        <dbReference type="ARBA" id="ARBA00004115"/>
    </source>
</evidence>
<dbReference type="InterPro" id="IPR032675">
    <property type="entry name" value="LRR_dom_sf"/>
</dbReference>
<evidence type="ECO:0000256" key="12">
    <source>
        <dbReference type="ARBA" id="ARBA00023157"/>
    </source>
</evidence>
<feature type="compositionally biased region" description="Low complexity" evidence="19">
    <location>
        <begin position="375"/>
        <end position="406"/>
    </location>
</feature>
<dbReference type="SMART" id="SM00409">
    <property type="entry name" value="IG"/>
    <property type="match status" value="1"/>
</dbReference>
<dbReference type="KEGG" id="pcoq:105818965"/>
<evidence type="ECO:0000256" key="5">
    <source>
        <dbReference type="ARBA" id="ARBA00022614"/>
    </source>
</evidence>
<dbReference type="GO" id="GO:0043204">
    <property type="term" value="C:perikaryon"/>
    <property type="evidence" value="ECO:0007669"/>
    <property type="project" value="UniProtKB-SubCell"/>
</dbReference>
<proteinExistence type="predicted"/>
<dbReference type="STRING" id="379532.ENSPCOP00000022884"/>
<evidence type="ECO:0000256" key="3">
    <source>
        <dbReference type="ARBA" id="ARBA00004484"/>
    </source>
</evidence>
<keyword evidence="25" id="KW-1185">Reference proteome</keyword>
<name>A0A2K6G9G9_PROCO</name>
<keyword evidence="11 20" id="KW-0472">Membrane</keyword>
<keyword evidence="9" id="KW-0256">Endoplasmic reticulum</keyword>
<evidence type="ECO:0000256" key="15">
    <source>
        <dbReference type="ARBA" id="ARBA00023305"/>
    </source>
</evidence>
<keyword evidence="5" id="KW-0433">Leucine-rich repeat</keyword>
<dbReference type="GO" id="GO:0008104">
    <property type="term" value="P:intracellular protein localization"/>
    <property type="evidence" value="ECO:0007669"/>
    <property type="project" value="Ensembl"/>
</dbReference>
<dbReference type="InterPro" id="IPR003598">
    <property type="entry name" value="Ig_sub2"/>
</dbReference>
<evidence type="ECO:0000313" key="24">
    <source>
        <dbReference type="Ensembl" id="ENSPCOP00000022884.1"/>
    </source>
</evidence>
<evidence type="ECO:0000256" key="16">
    <source>
        <dbReference type="ARBA" id="ARBA00023319"/>
    </source>
</evidence>
<dbReference type="GO" id="GO:0005789">
    <property type="term" value="C:endoplasmic reticulum membrane"/>
    <property type="evidence" value="ECO:0007669"/>
    <property type="project" value="UniProtKB-SubCell"/>
</dbReference>
<dbReference type="InterPro" id="IPR036179">
    <property type="entry name" value="Ig-like_dom_sf"/>
</dbReference>
<dbReference type="GO" id="GO:0051286">
    <property type="term" value="C:cell tip"/>
    <property type="evidence" value="ECO:0007669"/>
    <property type="project" value="Ensembl"/>
</dbReference>
<reference evidence="24" key="2">
    <citation type="submission" date="2025-09" db="UniProtKB">
        <authorList>
            <consortium name="Ensembl"/>
        </authorList>
    </citation>
    <scope>IDENTIFICATION</scope>
</reference>
<dbReference type="CTD" id="345193"/>
<keyword evidence="6 20" id="KW-0812">Transmembrane</keyword>
<dbReference type="PROSITE" id="PS50853">
    <property type="entry name" value="FN3"/>
    <property type="match status" value="1"/>
</dbReference>
<evidence type="ECO:0000256" key="2">
    <source>
        <dbReference type="ARBA" id="ARBA00004279"/>
    </source>
</evidence>
<protein>
    <recommendedName>
        <fullName evidence="18">Leucine-rich repeat, immunoglobulin-like domain and transmembrane domain-containing protein 3</fullName>
    </recommendedName>
</protein>
<organism evidence="24 25">
    <name type="scientific">Propithecus coquereli</name>
    <name type="common">Coquerel's sifaka</name>
    <name type="synonym">Propithecus verreauxi coquereli</name>
    <dbReference type="NCBI Taxonomy" id="379532"/>
    <lineage>
        <taxon>Eukaryota</taxon>
        <taxon>Metazoa</taxon>
        <taxon>Chordata</taxon>
        <taxon>Craniata</taxon>
        <taxon>Vertebrata</taxon>
        <taxon>Euteleostomi</taxon>
        <taxon>Mammalia</taxon>
        <taxon>Eutheria</taxon>
        <taxon>Euarchontoglires</taxon>
        <taxon>Primates</taxon>
        <taxon>Strepsirrhini</taxon>
        <taxon>Lemuriformes</taxon>
        <taxon>Indriidae</taxon>
        <taxon>Propithecus</taxon>
    </lineage>
</organism>
<evidence type="ECO:0000256" key="13">
    <source>
        <dbReference type="ARBA" id="ARBA00023180"/>
    </source>
</evidence>
<dbReference type="FunFam" id="2.60.40.10:FF:001368">
    <property type="entry name" value="Leucine rich repeat, Ig-like and transmembrane domains 3"/>
    <property type="match status" value="1"/>
</dbReference>
<evidence type="ECO:0000256" key="6">
    <source>
        <dbReference type="ARBA" id="ARBA00022692"/>
    </source>
</evidence>
<dbReference type="CDD" id="cd00063">
    <property type="entry name" value="FN3"/>
    <property type="match status" value="1"/>
</dbReference>
<evidence type="ECO:0000259" key="23">
    <source>
        <dbReference type="PROSITE" id="PS50853"/>
    </source>
</evidence>
<dbReference type="Gene3D" id="3.80.10.10">
    <property type="entry name" value="Ribonuclease Inhibitor"/>
    <property type="match status" value="1"/>
</dbReference>
<evidence type="ECO:0000256" key="11">
    <source>
        <dbReference type="ARBA" id="ARBA00023136"/>
    </source>
</evidence>
<dbReference type="InterPro" id="IPR013783">
    <property type="entry name" value="Ig-like_fold"/>
</dbReference>
<keyword evidence="14" id="KW-0966">Cell projection</keyword>
<keyword evidence="12" id="KW-1015">Disulfide bond</keyword>
<evidence type="ECO:0000256" key="20">
    <source>
        <dbReference type="SAM" id="Phobius"/>
    </source>
</evidence>
<dbReference type="PANTHER" id="PTHR45842">
    <property type="entry name" value="SYNAPTIC ADHESION-LIKE MOLECULE SALM"/>
    <property type="match status" value="1"/>
</dbReference>
<evidence type="ECO:0000256" key="14">
    <source>
        <dbReference type="ARBA" id="ARBA00023273"/>
    </source>
</evidence>
<dbReference type="AlphaFoldDB" id="A0A2K6G9G9"/>
<evidence type="ECO:0000256" key="10">
    <source>
        <dbReference type="ARBA" id="ARBA00022989"/>
    </source>
</evidence>
<dbReference type="GeneID" id="105818965"/>
<accession>A0A2K6G9G9</accession>
<dbReference type="InterPro" id="IPR036116">
    <property type="entry name" value="FN3_sf"/>
</dbReference>
<dbReference type="GO" id="GO:0060386">
    <property type="term" value="P:synapse assembly involved in innervation"/>
    <property type="evidence" value="ECO:0007669"/>
    <property type="project" value="Ensembl"/>
</dbReference>
<dbReference type="PRINTS" id="PR00019">
    <property type="entry name" value="LEURICHRPT"/>
</dbReference>
<comment type="subcellular location">
    <subcellularLocation>
        <location evidence="2">Cell projection</location>
        <location evidence="2">Dendrite</location>
    </subcellularLocation>
    <subcellularLocation>
        <location evidence="1">Endoplasmic reticulum membrane</location>
        <topology evidence="1">Single-pass type I membrane protein</topology>
    </subcellularLocation>
    <subcellularLocation>
        <location evidence="3">Perikaryon</location>
    </subcellularLocation>
</comment>
<keyword evidence="16" id="KW-0393">Immunoglobulin domain</keyword>
<dbReference type="OMA" id="DMNEVPM"/>
<dbReference type="PROSITE" id="PS50835">
    <property type="entry name" value="IG_LIKE"/>
    <property type="match status" value="1"/>
</dbReference>
<dbReference type="InterPro" id="IPR001611">
    <property type="entry name" value="Leu-rich_rpt"/>
</dbReference>
<feature type="chain" id="PRO_5014321163" description="Leucine-rich repeat, immunoglobulin-like domain and transmembrane domain-containing protein 3" evidence="21">
    <location>
        <begin position="20"/>
        <end position="682"/>
    </location>
</feature>
<evidence type="ECO:0000256" key="9">
    <source>
        <dbReference type="ARBA" id="ARBA00022824"/>
    </source>
</evidence>
<comment type="function">
    <text evidence="17">Plays a role in the synapse formation and synaptic transmission between cone photoreceptor cells and retinal bipolar cells. Required for normal transmission of a light-evoked stimulus from the cone photoreceptor cells to the ON-bipolar cells and ON-ganglion cells in the inner retina. Required in retinal ON-bipolar cells for normal localization of the cation channel TRPM1 at dendrite tips. Seems to play a specific role in synaptic contacts made by ON-bipolar cells with cone photoreceptor pedicles. May also have a role in cone synapse formation. Might facilitate FGFR1 exit from the endoplasmic reticulum to the Golgi. Could be a regulator of the FGFRs.</text>
</comment>
<evidence type="ECO:0000256" key="18">
    <source>
        <dbReference type="ARBA" id="ARBA00068066"/>
    </source>
</evidence>
<keyword evidence="4" id="KW-0716">Sensory transduction</keyword>
<reference evidence="24" key="1">
    <citation type="submission" date="2025-08" db="UniProtKB">
        <authorList>
            <consortium name="Ensembl"/>
        </authorList>
    </citation>
    <scope>IDENTIFICATION</scope>
</reference>
<dbReference type="SUPFAM" id="SSF48726">
    <property type="entry name" value="Immunoglobulin"/>
    <property type="match status" value="1"/>
</dbReference>
<keyword evidence="8" id="KW-0677">Repeat</keyword>
<dbReference type="PROSITE" id="PS51450">
    <property type="entry name" value="LRR"/>
    <property type="match status" value="3"/>
</dbReference>
<feature type="domain" description="Fibronectin type-III" evidence="23">
    <location>
        <begin position="489"/>
        <end position="577"/>
    </location>
</feature>
<dbReference type="GO" id="GO:0045202">
    <property type="term" value="C:synapse"/>
    <property type="evidence" value="ECO:0007669"/>
    <property type="project" value="GOC"/>
</dbReference>
<dbReference type="SMART" id="SM00408">
    <property type="entry name" value="IGc2"/>
    <property type="match status" value="1"/>
</dbReference>
<dbReference type="GO" id="GO:0040036">
    <property type="term" value="P:regulation of fibroblast growth factor receptor signaling pathway"/>
    <property type="evidence" value="ECO:0007669"/>
    <property type="project" value="Ensembl"/>
</dbReference>
<sequence length="682" mass="74529">MRLFACLCMVLSCLPGGGCVCPSQCTCDYHGRNGGVGSRSILCNDMDINEMPTNLPADTVKLRIEKTVIRRIPAEAFYYLVELQYLWLSYNSVVTIDPSSFYNLKQLHELHLDGNALAAFPWASLLDMPHLRTLDLRNNRITSVPNEAVRYLKNLTYLDLSSNRLTRLPPDFLESWSHSVTAPGSLDLSPRVILGLQDNPWSCDCHISKMIELSKVAELAVVLLDPLMVCSEPERLAGVLFQRAELEHCLKPSVMASATKIMSALGSNVLLRCDATGYPTPQLTWTRSDSSPANYTVIQESPGEGVRWSIISLTGISYKDAGDYKCKAKNLAGVSEAVVTVTVVGVVTTTVSADTSEGRPGDRPEQVQPGSGRWPSTPSSLSSPWSSSSSPSSPTSSTSLSNSTLSPSGMASFSLSPLFSSIVPSAATRSTGISASPTTASRQSLQLHPDGRRTLKVEMGGSKLPLASASRKEELALLDQAMPTETNATIENLRVVSETKESVTLAWNIINTTRNSAVTVLYSKHGETDLLLLNADSGKNQVTIDGLEPGGQYVACVCPKGVPPQQDQCITFSTRRVEEDDSQWSLLIVVTSVACVVVLPLIFFLLYKVCKLQCRSDSFWEDDLAKETYIQFETLSPRSQSIGELWTRRHRDDSEKLLLCSKASVESHVTFKSEGSRPEYFC</sequence>
<dbReference type="GO" id="GO:0010467">
    <property type="term" value="P:gene expression"/>
    <property type="evidence" value="ECO:0007669"/>
    <property type="project" value="Ensembl"/>
</dbReference>
<dbReference type="InterPro" id="IPR007110">
    <property type="entry name" value="Ig-like_dom"/>
</dbReference>